<dbReference type="InterPro" id="IPR042160">
    <property type="entry name" value="HD-Zip_IV"/>
</dbReference>
<dbReference type="AlphaFoldDB" id="A0AAE0AKX0"/>
<protein>
    <recommendedName>
        <fullName evidence="1">HD-Zip IV C-terminal domain-containing protein</fullName>
    </recommendedName>
</protein>
<evidence type="ECO:0000313" key="2">
    <source>
        <dbReference type="EMBL" id="KAK3219560.1"/>
    </source>
</evidence>
<name>A0AAE0AKX0_9ROSI</name>
<dbReference type="PANTHER" id="PTHR45654:SF5">
    <property type="entry name" value="HOMEOBOX-LEUCINE ZIPPER PROTEIN ANTHOCYANINLESS 2-RELATED"/>
    <property type="match status" value="1"/>
</dbReference>
<dbReference type="PANTHER" id="PTHR45654">
    <property type="entry name" value="HOMEOBOX-LEUCINE ZIPPER PROTEIN MERISTEM L1"/>
    <property type="match status" value="1"/>
</dbReference>
<dbReference type="EMBL" id="JANJYJ010000004">
    <property type="protein sequence ID" value="KAK3219560.1"/>
    <property type="molecule type" value="Genomic_DNA"/>
</dbReference>
<evidence type="ECO:0000259" key="1">
    <source>
        <dbReference type="Pfam" id="PF25797"/>
    </source>
</evidence>
<gene>
    <name evidence="2" type="ORF">Dsin_013530</name>
</gene>
<dbReference type="Pfam" id="PF25797">
    <property type="entry name" value="PDF2_C"/>
    <property type="match status" value="1"/>
</dbReference>
<comment type="caution">
    <text evidence="2">The sequence shown here is derived from an EMBL/GenBank/DDBJ whole genome shotgun (WGS) entry which is preliminary data.</text>
</comment>
<dbReference type="Proteomes" id="UP001281410">
    <property type="component" value="Unassembled WGS sequence"/>
</dbReference>
<organism evidence="2 3">
    <name type="scientific">Dipteronia sinensis</name>
    <dbReference type="NCBI Taxonomy" id="43782"/>
    <lineage>
        <taxon>Eukaryota</taxon>
        <taxon>Viridiplantae</taxon>
        <taxon>Streptophyta</taxon>
        <taxon>Embryophyta</taxon>
        <taxon>Tracheophyta</taxon>
        <taxon>Spermatophyta</taxon>
        <taxon>Magnoliopsida</taxon>
        <taxon>eudicotyledons</taxon>
        <taxon>Gunneridae</taxon>
        <taxon>Pentapetalae</taxon>
        <taxon>rosids</taxon>
        <taxon>malvids</taxon>
        <taxon>Sapindales</taxon>
        <taxon>Sapindaceae</taxon>
        <taxon>Hippocastanoideae</taxon>
        <taxon>Acereae</taxon>
        <taxon>Dipteronia</taxon>
    </lineage>
</organism>
<reference evidence="2" key="1">
    <citation type="journal article" date="2023" name="Plant J.">
        <title>Genome sequences and population genomics provide insights into the demographic history, inbreeding, and mutation load of two 'living fossil' tree species of Dipteronia.</title>
        <authorList>
            <person name="Feng Y."/>
            <person name="Comes H.P."/>
            <person name="Chen J."/>
            <person name="Zhu S."/>
            <person name="Lu R."/>
            <person name="Zhang X."/>
            <person name="Li P."/>
            <person name="Qiu J."/>
            <person name="Olsen K.M."/>
            <person name="Qiu Y."/>
        </authorList>
    </citation>
    <scope>NUCLEOTIDE SEQUENCE</scope>
    <source>
        <strain evidence="2">NBL</strain>
    </source>
</reference>
<proteinExistence type="predicted"/>
<accession>A0AAE0AKX0</accession>
<dbReference type="InterPro" id="IPR057993">
    <property type="entry name" value="HD-Zip_IV_C"/>
</dbReference>
<feature type="domain" description="HD-Zip IV C-terminal" evidence="1">
    <location>
        <begin position="66"/>
        <end position="132"/>
    </location>
</feature>
<evidence type="ECO:0000313" key="3">
    <source>
        <dbReference type="Proteomes" id="UP001281410"/>
    </source>
</evidence>
<keyword evidence="3" id="KW-1185">Reference proteome</keyword>
<sequence>MLKIAKLTLKIRLYKYDECAIHNLCCPLDGSGLGAQRWVANLQRQCECFAILMSTATIAEHPSGQDGRKSFLTLAQYIMHKFCFGVCASSLREWDKLCVENVYEDIRVLTRRSRIDPGEPPGIVLSCNICLEMTRGRGFLILCAIRV</sequence>